<dbReference type="PANTHER" id="PTHR23149:SF9">
    <property type="entry name" value="G PATCH DOMAIN-CONTAINING PROTEIN 4"/>
    <property type="match status" value="1"/>
</dbReference>
<dbReference type="AlphaFoldDB" id="A0A6I9X4D1"/>
<dbReference type="GO" id="GO:0003676">
    <property type="term" value="F:nucleic acid binding"/>
    <property type="evidence" value="ECO:0007669"/>
    <property type="project" value="InterPro"/>
</dbReference>
<gene>
    <name evidence="5" type="primary">GPATCH4</name>
</gene>
<name>A0A6I9X4D1_9SAUR</name>
<sequence>MGLCRAASQRLLAWKFVEPAVQRSGGGGFFLVPHAGRAGKAVEGGEGEEEEEKKKKKKMTVPTTSKGLEFAKEQLKKHGWKKGKGLGKKENGIAEALKVKIKCNTAGVGHDSAEEFTYHWWDHLFNSSAANITVDSEQDGVQVRKLSEREGPVPRTKPCRAQEGDMLYGRFVKAATLISGTEEPTNPLTSTDQEEEKLDLSTARRLTDQELFQACGGRTVHKGARHGITMRAKLARLEEQEKAFLASSAQQKAGPGTTPSGCPDPQHPPQAKKYKRSKRGCYREEPAGGSCAKAKKKKKKQRTG</sequence>
<dbReference type="PROSITE" id="PS50174">
    <property type="entry name" value="G_PATCH"/>
    <property type="match status" value="1"/>
</dbReference>
<dbReference type="RefSeq" id="XP_013908707.1">
    <property type="nucleotide sequence ID" value="XM_014053232.1"/>
</dbReference>
<evidence type="ECO:0000313" key="4">
    <source>
        <dbReference type="Proteomes" id="UP000504617"/>
    </source>
</evidence>
<feature type="region of interest" description="Disordered" evidence="2">
    <location>
        <begin position="40"/>
        <end position="63"/>
    </location>
</feature>
<dbReference type="Proteomes" id="UP000504617">
    <property type="component" value="Unplaced"/>
</dbReference>
<organism evidence="4 5">
    <name type="scientific">Thamnophis sirtalis</name>
    <dbReference type="NCBI Taxonomy" id="35019"/>
    <lineage>
        <taxon>Eukaryota</taxon>
        <taxon>Metazoa</taxon>
        <taxon>Chordata</taxon>
        <taxon>Craniata</taxon>
        <taxon>Vertebrata</taxon>
        <taxon>Euteleostomi</taxon>
        <taxon>Lepidosauria</taxon>
        <taxon>Squamata</taxon>
        <taxon>Bifurcata</taxon>
        <taxon>Unidentata</taxon>
        <taxon>Episquamata</taxon>
        <taxon>Toxicofera</taxon>
        <taxon>Serpentes</taxon>
        <taxon>Colubroidea</taxon>
        <taxon>Colubridae</taxon>
        <taxon>Natricinae</taxon>
        <taxon>Thamnophis</taxon>
    </lineage>
</organism>
<dbReference type="PANTHER" id="PTHR23149">
    <property type="entry name" value="G PATCH DOMAIN CONTAINING PROTEIN"/>
    <property type="match status" value="1"/>
</dbReference>
<protein>
    <recommendedName>
        <fullName evidence="1">G patch domain-containing protein 4</fullName>
    </recommendedName>
</protein>
<reference evidence="5" key="1">
    <citation type="submission" date="2025-08" db="UniProtKB">
        <authorList>
            <consortium name="RefSeq"/>
        </authorList>
    </citation>
    <scope>IDENTIFICATION</scope>
</reference>
<feature type="domain" description="G-patch" evidence="3">
    <location>
        <begin position="67"/>
        <end position="113"/>
    </location>
</feature>
<dbReference type="CTD" id="54865"/>
<evidence type="ECO:0000256" key="1">
    <source>
        <dbReference type="ARBA" id="ARBA00040365"/>
    </source>
</evidence>
<evidence type="ECO:0000256" key="2">
    <source>
        <dbReference type="SAM" id="MobiDB-lite"/>
    </source>
</evidence>
<dbReference type="KEGG" id="tsr:106538664"/>
<accession>A0A6I9X4D1</accession>
<dbReference type="OrthoDB" id="10019757at2759"/>
<evidence type="ECO:0000313" key="5">
    <source>
        <dbReference type="RefSeq" id="XP_013908707.1"/>
    </source>
</evidence>
<dbReference type="GO" id="GO:0005730">
    <property type="term" value="C:nucleolus"/>
    <property type="evidence" value="ECO:0007669"/>
    <property type="project" value="TreeGrafter"/>
</dbReference>
<dbReference type="SMART" id="SM00443">
    <property type="entry name" value="G_patch"/>
    <property type="match status" value="1"/>
</dbReference>
<evidence type="ECO:0000259" key="3">
    <source>
        <dbReference type="PROSITE" id="PS50174"/>
    </source>
</evidence>
<feature type="compositionally biased region" description="Basic residues" evidence="2">
    <location>
        <begin position="293"/>
        <end position="304"/>
    </location>
</feature>
<dbReference type="InterPro" id="IPR050656">
    <property type="entry name" value="PINX1"/>
</dbReference>
<feature type="region of interest" description="Disordered" evidence="2">
    <location>
        <begin position="242"/>
        <end position="304"/>
    </location>
</feature>
<dbReference type="Pfam" id="PF01585">
    <property type="entry name" value="G-patch"/>
    <property type="match status" value="1"/>
</dbReference>
<dbReference type="InterPro" id="IPR000467">
    <property type="entry name" value="G_patch_dom"/>
</dbReference>
<keyword evidence="4" id="KW-1185">Reference proteome</keyword>
<proteinExistence type="predicted"/>
<dbReference type="GeneID" id="106538664"/>
<feature type="compositionally biased region" description="Basic residues" evidence="2">
    <location>
        <begin position="270"/>
        <end position="280"/>
    </location>
</feature>